<dbReference type="PIRSF" id="PIRSF000728">
    <property type="entry name" value="NAGK"/>
    <property type="match status" value="1"/>
</dbReference>
<sequence>MTSSVTVVKCGGGPSLDLEAICRDVAALTRADQPVVLVHGGSGELDRLADRLGVPQRRMTTPSGSSSRYTDPATLEVLLMALVGKVKPGLVAGLARHGASAVGLTGMDHRLLVARRTATHRAVLDGRTVLIRDDHNGRIQSVDPTIVRLLVDAGITPVISPPALGEDGGPVNVDADRAAAAVAAALATPTCRTTLILLTAAPGVLADPGDESSLRSEVALAATGPVLPEAVGGMTVKLQAARDALRGGVTRVLVADGRRPAPVTDALAGAGTSITTELVGSHR</sequence>
<evidence type="ECO:0000256" key="1">
    <source>
        <dbReference type="ARBA" id="ARBA00022605"/>
    </source>
</evidence>
<dbReference type="Gene3D" id="3.40.1160.10">
    <property type="entry name" value="Acetylglutamate kinase-like"/>
    <property type="match status" value="1"/>
</dbReference>
<evidence type="ECO:0000256" key="5">
    <source>
        <dbReference type="ARBA" id="ARBA00022840"/>
    </source>
</evidence>
<organism evidence="8 9">
    <name type="scientific">Actinoplanes sandaracinus</name>
    <dbReference type="NCBI Taxonomy" id="3045177"/>
    <lineage>
        <taxon>Bacteria</taxon>
        <taxon>Bacillati</taxon>
        <taxon>Actinomycetota</taxon>
        <taxon>Actinomycetes</taxon>
        <taxon>Micromonosporales</taxon>
        <taxon>Micromonosporaceae</taxon>
        <taxon>Actinoplanes</taxon>
    </lineage>
</organism>
<dbReference type="PANTHER" id="PTHR23342">
    <property type="entry name" value="N-ACETYLGLUTAMATE SYNTHASE"/>
    <property type="match status" value="1"/>
</dbReference>
<feature type="domain" description="Aspartate/glutamate/uridylate kinase" evidence="7">
    <location>
        <begin position="5"/>
        <end position="256"/>
    </location>
</feature>
<dbReference type="EMBL" id="JASCTH010000023">
    <property type="protein sequence ID" value="MDI6102999.1"/>
    <property type="molecule type" value="Genomic_DNA"/>
</dbReference>
<gene>
    <name evidence="8" type="ORF">QLQ12_30735</name>
</gene>
<evidence type="ECO:0000313" key="8">
    <source>
        <dbReference type="EMBL" id="MDI6102999.1"/>
    </source>
</evidence>
<comment type="caution">
    <text evidence="8">The sequence shown here is derived from an EMBL/GenBank/DDBJ whole genome shotgun (WGS) entry which is preliminary data.</text>
</comment>
<dbReference type="SUPFAM" id="SSF53633">
    <property type="entry name" value="Carbamate kinase-like"/>
    <property type="match status" value="1"/>
</dbReference>
<name>A0ABT6WTC6_9ACTN</name>
<dbReference type="NCBIfam" id="NF010659">
    <property type="entry name" value="PRK14058.1-1"/>
    <property type="match status" value="1"/>
</dbReference>
<keyword evidence="9" id="KW-1185">Reference proteome</keyword>
<evidence type="ECO:0000313" key="9">
    <source>
        <dbReference type="Proteomes" id="UP001241758"/>
    </source>
</evidence>
<protein>
    <submittedName>
        <fullName evidence="8">[LysW]-aminoadipate kinase</fullName>
    </submittedName>
</protein>
<dbReference type="PANTHER" id="PTHR23342:SF20">
    <property type="entry name" value="[LYSW]-AMINOADIPATE KINASE"/>
    <property type="match status" value="1"/>
</dbReference>
<dbReference type="Proteomes" id="UP001241758">
    <property type="component" value="Unassembled WGS sequence"/>
</dbReference>
<dbReference type="GO" id="GO:0016301">
    <property type="term" value="F:kinase activity"/>
    <property type="evidence" value="ECO:0007669"/>
    <property type="project" value="UniProtKB-KW"/>
</dbReference>
<keyword evidence="2" id="KW-0808">Transferase</keyword>
<dbReference type="InterPro" id="IPR036393">
    <property type="entry name" value="AceGlu_kinase-like_sf"/>
</dbReference>
<evidence type="ECO:0000259" key="7">
    <source>
        <dbReference type="Pfam" id="PF00696"/>
    </source>
</evidence>
<dbReference type="Pfam" id="PF00696">
    <property type="entry name" value="AA_kinase"/>
    <property type="match status" value="1"/>
</dbReference>
<evidence type="ECO:0000256" key="2">
    <source>
        <dbReference type="ARBA" id="ARBA00022679"/>
    </source>
</evidence>
<reference evidence="8 9" key="1">
    <citation type="submission" date="2023-05" db="EMBL/GenBank/DDBJ databases">
        <title>Actinoplanes sp. NEAU-A12 genome sequencing.</title>
        <authorList>
            <person name="Wang Z.-S."/>
        </authorList>
    </citation>
    <scope>NUCLEOTIDE SEQUENCE [LARGE SCALE GENOMIC DNA]</scope>
    <source>
        <strain evidence="8 9">NEAU-A12</strain>
    </source>
</reference>
<proteinExistence type="predicted"/>
<accession>A0ABT6WTC6</accession>
<keyword evidence="1" id="KW-0028">Amino-acid biosynthesis</keyword>
<dbReference type="InterPro" id="IPR004662">
    <property type="entry name" value="AcgluKinase_fam"/>
</dbReference>
<evidence type="ECO:0000256" key="3">
    <source>
        <dbReference type="ARBA" id="ARBA00022741"/>
    </source>
</evidence>
<keyword evidence="5" id="KW-0067">ATP-binding</keyword>
<evidence type="ECO:0000256" key="4">
    <source>
        <dbReference type="ARBA" id="ARBA00022777"/>
    </source>
</evidence>
<dbReference type="NCBIfam" id="TIGR00761">
    <property type="entry name" value="argB"/>
    <property type="match status" value="1"/>
</dbReference>
<comment type="pathway">
    <text evidence="6">Amino-acid biosynthesis.</text>
</comment>
<evidence type="ECO:0000256" key="6">
    <source>
        <dbReference type="ARBA" id="ARBA00029440"/>
    </source>
</evidence>
<dbReference type="InterPro" id="IPR001048">
    <property type="entry name" value="Asp/Glu/Uridylate_kinase"/>
</dbReference>
<dbReference type="RefSeq" id="WP_282764006.1">
    <property type="nucleotide sequence ID" value="NZ_JASCTH010000023.1"/>
</dbReference>
<keyword evidence="3" id="KW-0547">Nucleotide-binding</keyword>
<keyword evidence="4 8" id="KW-0418">Kinase</keyword>